<evidence type="ECO:0000256" key="2">
    <source>
        <dbReference type="ARBA" id="ARBA00022475"/>
    </source>
</evidence>
<name>A0ABS7WRV8_9BACT</name>
<evidence type="ECO:0000313" key="8">
    <source>
        <dbReference type="Proteomes" id="UP000786183"/>
    </source>
</evidence>
<dbReference type="Pfam" id="PF03631">
    <property type="entry name" value="Virul_fac_BrkB"/>
    <property type="match status" value="1"/>
</dbReference>
<dbReference type="NCBIfam" id="TIGR00765">
    <property type="entry name" value="yihY_not_rbn"/>
    <property type="match status" value="1"/>
</dbReference>
<keyword evidence="5 6" id="KW-0472">Membrane</keyword>
<organism evidence="7 8">
    <name type="scientific">Campylobacter canadensis</name>
    <dbReference type="NCBI Taxonomy" id="449520"/>
    <lineage>
        <taxon>Bacteria</taxon>
        <taxon>Pseudomonadati</taxon>
        <taxon>Campylobacterota</taxon>
        <taxon>Epsilonproteobacteria</taxon>
        <taxon>Campylobacterales</taxon>
        <taxon>Campylobacteraceae</taxon>
        <taxon>Campylobacter</taxon>
    </lineage>
</organism>
<feature type="transmembrane region" description="Helical" evidence="6">
    <location>
        <begin position="223"/>
        <end position="246"/>
    </location>
</feature>
<feature type="transmembrane region" description="Helical" evidence="6">
    <location>
        <begin position="159"/>
        <end position="180"/>
    </location>
</feature>
<dbReference type="PIRSF" id="PIRSF035875">
    <property type="entry name" value="RNase_BN"/>
    <property type="match status" value="1"/>
</dbReference>
<proteinExistence type="predicted"/>
<evidence type="ECO:0000256" key="4">
    <source>
        <dbReference type="ARBA" id="ARBA00022989"/>
    </source>
</evidence>
<feature type="transmembrane region" description="Helical" evidence="6">
    <location>
        <begin position="90"/>
        <end position="110"/>
    </location>
</feature>
<reference evidence="7 8" key="1">
    <citation type="submission" date="2020-07" db="EMBL/GenBank/DDBJ databases">
        <title>Transfer of Campylobacter canadensis to the novel genus Avispirillum gen. nov., that also includes two novel species recovered from migratory waterfowl: Avispirillum anseris sp. nov. and Avispirillum brantae sp. nov.</title>
        <authorList>
            <person name="Miller W.G."/>
            <person name="Chapman M.H."/>
            <person name="Yee E."/>
            <person name="Inglis G.D."/>
        </authorList>
    </citation>
    <scope>NUCLEOTIDE SEQUENCE [LARGE SCALE GENOMIC DNA]</scope>
    <source>
        <strain evidence="7 8">L283</strain>
    </source>
</reference>
<sequence length="260" mass="30244">MKKVIELFKLLFATKDKSILTYASSLSFYTILNIVPLLSLSFFIFANLPNYKEQSTQISTFLIKLILPNEQNVNIAYLQEFLANSNKLDAFGIIAMVFALFVFFNSYENIISKISNSTKRSFFACLSIYWSLITLAPLALFASFFLSYKIQNYLDILNISFNFLSFLPFLIIWFMFFLCFHISINKQIKIKVSLIVSLATSSIWYIFKNAFIIYVSYNKVYTSLYGGFAALLFFFIWVYFSWIIYLNGIKVCSIFSQNVK</sequence>
<comment type="caution">
    <text evidence="7">The sequence shown here is derived from an EMBL/GenBank/DDBJ whole genome shotgun (WGS) entry which is preliminary data.</text>
</comment>
<feature type="transmembrane region" description="Helical" evidence="6">
    <location>
        <begin position="122"/>
        <end position="147"/>
    </location>
</feature>
<keyword evidence="3 6" id="KW-0812">Transmembrane</keyword>
<evidence type="ECO:0000256" key="5">
    <source>
        <dbReference type="ARBA" id="ARBA00023136"/>
    </source>
</evidence>
<gene>
    <name evidence="7" type="ORF">AVCANL283_02920</name>
</gene>
<dbReference type="PANTHER" id="PTHR30213:SF0">
    <property type="entry name" value="UPF0761 MEMBRANE PROTEIN YIHY"/>
    <property type="match status" value="1"/>
</dbReference>
<evidence type="ECO:0000256" key="3">
    <source>
        <dbReference type="ARBA" id="ARBA00022692"/>
    </source>
</evidence>
<evidence type="ECO:0000313" key="7">
    <source>
        <dbReference type="EMBL" id="MBZ7987072.1"/>
    </source>
</evidence>
<keyword evidence="2" id="KW-1003">Cell membrane</keyword>
<keyword evidence="8" id="KW-1185">Reference proteome</keyword>
<comment type="subcellular location">
    <subcellularLocation>
        <location evidence="1">Cell membrane</location>
        <topology evidence="1">Multi-pass membrane protein</topology>
    </subcellularLocation>
</comment>
<accession>A0ABS7WRV8</accession>
<evidence type="ECO:0000256" key="6">
    <source>
        <dbReference type="SAM" id="Phobius"/>
    </source>
</evidence>
<dbReference type="RefSeq" id="WP_172233355.1">
    <property type="nucleotide sequence ID" value="NZ_CP035946.1"/>
</dbReference>
<dbReference type="PANTHER" id="PTHR30213">
    <property type="entry name" value="INNER MEMBRANE PROTEIN YHJD"/>
    <property type="match status" value="1"/>
</dbReference>
<dbReference type="Proteomes" id="UP000786183">
    <property type="component" value="Unassembled WGS sequence"/>
</dbReference>
<keyword evidence="4 6" id="KW-1133">Transmembrane helix</keyword>
<dbReference type="EMBL" id="JACGBB010000004">
    <property type="protein sequence ID" value="MBZ7987072.1"/>
    <property type="molecule type" value="Genomic_DNA"/>
</dbReference>
<protein>
    <submittedName>
        <fullName evidence="7">YihY family inner membrane protein</fullName>
    </submittedName>
</protein>
<dbReference type="InterPro" id="IPR017039">
    <property type="entry name" value="Virul_fac_BrkB"/>
</dbReference>
<evidence type="ECO:0000256" key="1">
    <source>
        <dbReference type="ARBA" id="ARBA00004651"/>
    </source>
</evidence>
<feature type="transmembrane region" description="Helical" evidence="6">
    <location>
        <begin position="192"/>
        <end position="217"/>
    </location>
</feature>
<feature type="transmembrane region" description="Helical" evidence="6">
    <location>
        <begin position="20"/>
        <end position="45"/>
    </location>
</feature>